<keyword evidence="6" id="KW-0804">Transcription</keyword>
<dbReference type="PANTHER" id="PTHR30313:SF2">
    <property type="entry name" value="DNA PRIMASE"/>
    <property type="match status" value="1"/>
</dbReference>
<dbReference type="Pfam" id="PF13155">
    <property type="entry name" value="Toprim_2"/>
    <property type="match status" value="1"/>
</dbReference>
<dbReference type="PANTHER" id="PTHR30313">
    <property type="entry name" value="DNA PRIMASE"/>
    <property type="match status" value="1"/>
</dbReference>
<keyword evidence="5" id="KW-0235">DNA replication</keyword>
<dbReference type="GO" id="GO:1990077">
    <property type="term" value="C:primosome complex"/>
    <property type="evidence" value="ECO:0007669"/>
    <property type="project" value="UniProtKB-KW"/>
</dbReference>
<dbReference type="InterPro" id="IPR006171">
    <property type="entry name" value="TOPRIM_dom"/>
</dbReference>
<dbReference type="Gene3D" id="3.90.580.10">
    <property type="entry name" value="Zinc finger, CHC2-type domain"/>
    <property type="match status" value="1"/>
</dbReference>
<evidence type="ECO:0000256" key="2">
    <source>
        <dbReference type="ARBA" id="ARBA00022515"/>
    </source>
</evidence>
<evidence type="ECO:0000313" key="8">
    <source>
        <dbReference type="EMBL" id="SFL22863.1"/>
    </source>
</evidence>
<accession>A0A1I4FZF5</accession>
<dbReference type="OrthoDB" id="158067at2"/>
<keyword evidence="3" id="KW-0808">Transferase</keyword>
<keyword evidence="9" id="KW-1185">Reference proteome</keyword>
<dbReference type="SUPFAM" id="SSF57783">
    <property type="entry name" value="Zinc beta-ribbon"/>
    <property type="match status" value="1"/>
</dbReference>
<keyword evidence="1" id="KW-0240">DNA-directed RNA polymerase</keyword>
<dbReference type="Gene3D" id="3.40.1360.10">
    <property type="match status" value="1"/>
</dbReference>
<dbReference type="GO" id="GO:0005737">
    <property type="term" value="C:cytoplasm"/>
    <property type="evidence" value="ECO:0007669"/>
    <property type="project" value="TreeGrafter"/>
</dbReference>
<keyword evidence="4" id="KW-0548">Nucleotidyltransferase</keyword>
<dbReference type="Pfam" id="PF08275">
    <property type="entry name" value="DNAG_N"/>
    <property type="match status" value="1"/>
</dbReference>
<dbReference type="GO" id="GO:0008270">
    <property type="term" value="F:zinc ion binding"/>
    <property type="evidence" value="ECO:0007669"/>
    <property type="project" value="InterPro"/>
</dbReference>
<evidence type="ECO:0000256" key="5">
    <source>
        <dbReference type="ARBA" id="ARBA00022705"/>
    </source>
</evidence>
<dbReference type="AlphaFoldDB" id="A0A1I4FZF5"/>
<name>A0A1I4FZF5_9FIRM</name>
<protein>
    <submittedName>
        <fullName evidence="8">DNA primase</fullName>
    </submittedName>
</protein>
<gene>
    <name evidence="8" type="ORF">SAMN02983006_00554</name>
</gene>
<dbReference type="InterPro" id="IPR036977">
    <property type="entry name" value="DNA_primase_Znf_CHC2"/>
</dbReference>
<dbReference type="RefSeq" id="WP_089859313.1">
    <property type="nucleotide sequence ID" value="NZ_FOTI01000004.1"/>
</dbReference>
<dbReference type="SMART" id="SM00493">
    <property type="entry name" value="TOPRIM"/>
    <property type="match status" value="1"/>
</dbReference>
<dbReference type="GO" id="GO:0003677">
    <property type="term" value="F:DNA binding"/>
    <property type="evidence" value="ECO:0007669"/>
    <property type="project" value="InterPro"/>
</dbReference>
<evidence type="ECO:0000259" key="7">
    <source>
        <dbReference type="PROSITE" id="PS50880"/>
    </source>
</evidence>
<dbReference type="CDD" id="cd03364">
    <property type="entry name" value="TOPRIM_DnaG_primases"/>
    <property type="match status" value="1"/>
</dbReference>
<evidence type="ECO:0000313" key="9">
    <source>
        <dbReference type="Proteomes" id="UP000199006"/>
    </source>
</evidence>
<proteinExistence type="predicted"/>
<dbReference type="GO" id="GO:0016779">
    <property type="term" value="F:nucleotidyltransferase activity"/>
    <property type="evidence" value="ECO:0007669"/>
    <property type="project" value="UniProtKB-KW"/>
</dbReference>
<dbReference type="SUPFAM" id="SSF56731">
    <property type="entry name" value="DNA primase core"/>
    <property type="match status" value="1"/>
</dbReference>
<keyword evidence="2" id="KW-0639">Primosome</keyword>
<dbReference type="GO" id="GO:0006269">
    <property type="term" value="P:DNA replication, synthesis of primer"/>
    <property type="evidence" value="ECO:0007669"/>
    <property type="project" value="UniProtKB-KW"/>
</dbReference>
<evidence type="ECO:0000256" key="6">
    <source>
        <dbReference type="ARBA" id="ARBA00023163"/>
    </source>
</evidence>
<dbReference type="Gene3D" id="3.90.980.10">
    <property type="entry name" value="DNA primase, catalytic core, N-terminal domain"/>
    <property type="match status" value="1"/>
</dbReference>
<dbReference type="InterPro" id="IPR013264">
    <property type="entry name" value="DNAG_N"/>
</dbReference>
<dbReference type="InterPro" id="IPR034151">
    <property type="entry name" value="TOPRIM_DnaG_bac"/>
</dbReference>
<reference evidence="8 9" key="1">
    <citation type="submission" date="2016-10" db="EMBL/GenBank/DDBJ databases">
        <authorList>
            <person name="de Groot N.N."/>
        </authorList>
    </citation>
    <scope>NUCLEOTIDE SEQUENCE [LARGE SCALE GENOMIC DNA]</scope>
    <source>
        <strain evidence="8 9">ATCC 51327</strain>
    </source>
</reference>
<feature type="domain" description="Toprim" evidence="7">
    <location>
        <begin position="218"/>
        <end position="293"/>
    </location>
</feature>
<dbReference type="STRING" id="29563.SAMN02983006_00554"/>
<organism evidence="8 9">
    <name type="scientific">Halanaerobium salsuginis</name>
    <dbReference type="NCBI Taxonomy" id="29563"/>
    <lineage>
        <taxon>Bacteria</taxon>
        <taxon>Bacillati</taxon>
        <taxon>Bacillota</taxon>
        <taxon>Clostridia</taxon>
        <taxon>Halanaerobiales</taxon>
        <taxon>Halanaerobiaceae</taxon>
        <taxon>Halanaerobium</taxon>
    </lineage>
</organism>
<dbReference type="PROSITE" id="PS50880">
    <property type="entry name" value="TOPRIM"/>
    <property type="match status" value="1"/>
</dbReference>
<dbReference type="InterPro" id="IPR050219">
    <property type="entry name" value="DnaG_primase"/>
</dbReference>
<dbReference type="GO" id="GO:0000428">
    <property type="term" value="C:DNA-directed RNA polymerase complex"/>
    <property type="evidence" value="ECO:0007669"/>
    <property type="project" value="UniProtKB-KW"/>
</dbReference>
<dbReference type="EMBL" id="FOTI01000004">
    <property type="protein sequence ID" value="SFL22863.1"/>
    <property type="molecule type" value="Genomic_DNA"/>
</dbReference>
<evidence type="ECO:0000256" key="3">
    <source>
        <dbReference type="ARBA" id="ARBA00022679"/>
    </source>
</evidence>
<dbReference type="InterPro" id="IPR037068">
    <property type="entry name" value="DNA_primase_core_N_sf"/>
</dbReference>
<evidence type="ECO:0000256" key="4">
    <source>
        <dbReference type="ARBA" id="ARBA00022695"/>
    </source>
</evidence>
<sequence>MGKVNEIKVEKILLDFTDLNIQKDRKFNCPSHDHKDENPSASINYGQNIVKCWSKCGGMGPVKLLSKIKGISEDQAKSILIKKYDVEVKPLTAEEEKRQFRVKLLNKYLGQCNKMLQPGQRKALKNRGLTDDMIDDFKIGYHEPNKIDLSEDEMIELGLARRTKNVKLYSNFADKVIIPLYEGDTPVYFMAWDYKDKSEIKYCFPKGWKKPLAGEVKNGVILVEGVFDYLILAQSGFDSSPILGSSLTKSQKNKLSKLDNFHLMLDSDQAGKKAADKIAEEFPAKTKIVELEDKPGADPNDLFLQMPEDEFKDTVKSKLENAQKLVDIRINKLKQQGKSLKSVGYFKNKIAPMLNKHGPAELEYYISVLSDIKSETGLSVGAIRSTLDSLKSDKNDDGKPGNLLEIYNAYRNNFRLFHDQLNGNYAQFEDDEKQQLFNIRSEKFKNLTFIKLRKLTSKLPSQDFVKRFIDNLSSEAERTGLEVSLKNRVALRDGNFFYDIANNEGEIIKVEDGKWEIINKASPIFLTEDHQLPQVTPDPAGEIAEMFELFSQFDKNQQILLSCYLPFALVPESPKPILYIQGEKGAGKTDFTRFLRSLIDPSILKSLKEPRKEKDTVQQMAHHYCCLYDNVNQVKNWFIRLACTAVTGEYDERRKLYTDQGSQFFSFKRVIIINAINRLGMDFSDFQDRMLLLKMERIKSNHRLTAAAVKEKMESLKPRIFGAMIKVLAEARAIVKDIEIDELPRMADFMFFGAAVAEVLGFGKEAFINAYKKNMADINREMLENQSLALTVLEYLEKNEQFKGQASELLQELEDVAIDLHINTRKNDWPGSPSVLSRRLNEIKSNLYEQNIIFKKGKESGKNASRYIVLKKEEEKTENQDLKLVKTGGEI</sequence>
<dbReference type="Proteomes" id="UP000199006">
    <property type="component" value="Unassembled WGS sequence"/>
</dbReference>
<evidence type="ECO:0000256" key="1">
    <source>
        <dbReference type="ARBA" id="ARBA00022478"/>
    </source>
</evidence>